<dbReference type="EC" id="4.2.1.3" evidence="3"/>
<dbReference type="SUPFAM" id="SSF52016">
    <property type="entry name" value="LeuD/IlvD-like"/>
    <property type="match status" value="1"/>
</dbReference>
<evidence type="ECO:0000256" key="7">
    <source>
        <dbReference type="ARBA" id="ARBA00023014"/>
    </source>
</evidence>
<comment type="catalytic activity">
    <reaction evidence="9">
        <text>citrate = D-threo-isocitrate</text>
        <dbReference type="Rhea" id="RHEA:10336"/>
        <dbReference type="ChEBI" id="CHEBI:15562"/>
        <dbReference type="ChEBI" id="CHEBI:16947"/>
        <dbReference type="EC" id="4.2.1.3"/>
    </reaction>
</comment>
<dbReference type="PROSITE" id="PS01244">
    <property type="entry name" value="ACONITASE_2"/>
    <property type="match status" value="1"/>
</dbReference>
<dbReference type="InterPro" id="IPR018136">
    <property type="entry name" value="Aconitase_4Fe-4S_BS"/>
</dbReference>
<feature type="domain" description="Aconitase A/isopropylmalate dehydratase small subunit swivel" evidence="13">
    <location>
        <begin position="486"/>
        <end position="536"/>
    </location>
</feature>
<proteinExistence type="predicted"/>
<feature type="domain" description="Aconitase/3-isopropylmalate dehydratase large subunit alpha/beta/alpha" evidence="12">
    <location>
        <begin position="19"/>
        <end position="267"/>
    </location>
</feature>
<evidence type="ECO:0000256" key="11">
    <source>
        <dbReference type="ARBA" id="ARBA00031977"/>
    </source>
</evidence>
<dbReference type="GO" id="GO:0006099">
    <property type="term" value="P:tricarboxylic acid cycle"/>
    <property type="evidence" value="ECO:0007669"/>
    <property type="project" value="UniProtKB-UniPathway"/>
</dbReference>
<sequence length="592" mass="65851">MERSKRKSTFVEKILNAPAGSIVYREPDIVLSHDNSARIRKLFEKMQGREVLYPERLVVVLDRKMTGTTDELMRDYNSIHDFMEEQQVKHFFDCDKGICHQVLAGFIRQGLIVVGSDSHTCTAGAFNCFAVGLNKTETAFLWKKGKMWFRVPETVKITLSGKLRPGVYAKDLALWVMGMLKEENVNYQSVEYHGEGVNFLSIADRMTIANVSAEMGVKNSVFPPDDLLADYLGDYAVLGVWADENACYKKELYINLEKVFPLVMTPFPENEIKGVGEVGEITIQEGLIGACSSGRIEDLRVVARLLRGKRLAPGFQLSVVPASRDIYIQAIKEGLIDAIVKAGASVLGASCGPCLGSSHMLGAETKRFISTTNSHSMRHMTDVGVEKYIASPATVAMTALRGKLDVEIAYPENVFEYWTVPIEAITIGTGEDRKNRNIWNYADIDHIAAEQLFPEKRTYKIPIECAEAMRPYLLAGLDGTFASRVQAGDIILAGEDFGRGRLIKHAAIGLVESGIAAVIVKSVDRSFYRMAVNCGLWIIIAPQILEAYRVGDQITLNLEEAVVKVNEKPYSLPEEYPVFIEMIRKKGLLQLS</sequence>
<keyword evidence="5" id="KW-0479">Metal-binding</keyword>
<dbReference type="AlphaFoldDB" id="H1DFI5"/>
<dbReference type="EMBL" id="ADMC01000016">
    <property type="protein sequence ID" value="EHP48876.1"/>
    <property type="molecule type" value="Genomic_DNA"/>
</dbReference>
<dbReference type="STRING" id="742817.HMPREF9449_01021"/>
<evidence type="ECO:0000313" key="15">
    <source>
        <dbReference type="Proteomes" id="UP000004892"/>
    </source>
</evidence>
<dbReference type="SUPFAM" id="SSF53732">
    <property type="entry name" value="Aconitase iron-sulfur domain"/>
    <property type="match status" value="1"/>
</dbReference>
<dbReference type="Gene3D" id="3.30.499.10">
    <property type="entry name" value="Aconitase, domain 3"/>
    <property type="match status" value="2"/>
</dbReference>
<keyword evidence="6" id="KW-0408">Iron</keyword>
<dbReference type="Pfam" id="PF00694">
    <property type="entry name" value="Aconitase_C"/>
    <property type="match status" value="1"/>
</dbReference>
<dbReference type="InterPro" id="IPR050067">
    <property type="entry name" value="IPM_dehydratase_rel_enz"/>
</dbReference>
<dbReference type="GO" id="GO:0170034">
    <property type="term" value="P:L-amino acid biosynthetic process"/>
    <property type="evidence" value="ECO:0007669"/>
    <property type="project" value="UniProtKB-ARBA"/>
</dbReference>
<keyword evidence="7" id="KW-0411">Iron-sulfur</keyword>
<dbReference type="RefSeq" id="WP_009136169.1">
    <property type="nucleotide sequence ID" value="NZ_JH594596.1"/>
</dbReference>
<evidence type="ECO:0000256" key="9">
    <source>
        <dbReference type="ARBA" id="ARBA00023501"/>
    </source>
</evidence>
<dbReference type="InterPro" id="IPR036008">
    <property type="entry name" value="Aconitase_4Fe-4S_dom"/>
</dbReference>
<dbReference type="Proteomes" id="UP000004892">
    <property type="component" value="Unassembled WGS sequence"/>
</dbReference>
<evidence type="ECO:0000256" key="5">
    <source>
        <dbReference type="ARBA" id="ARBA00022723"/>
    </source>
</evidence>
<name>H1DFI5_9BACT</name>
<keyword evidence="8" id="KW-0456">Lyase</keyword>
<dbReference type="GO" id="GO:0051536">
    <property type="term" value="F:iron-sulfur cluster binding"/>
    <property type="evidence" value="ECO:0007669"/>
    <property type="project" value="UniProtKB-KW"/>
</dbReference>
<evidence type="ECO:0000256" key="4">
    <source>
        <dbReference type="ARBA" id="ARBA00019378"/>
    </source>
</evidence>
<evidence type="ECO:0000256" key="6">
    <source>
        <dbReference type="ARBA" id="ARBA00023004"/>
    </source>
</evidence>
<dbReference type="UniPathway" id="UPA00223">
    <property type="reaction ID" value="UER00718"/>
</dbReference>
<dbReference type="GO" id="GO:0170038">
    <property type="term" value="P:proteinogenic amino acid biosynthetic process"/>
    <property type="evidence" value="ECO:0007669"/>
    <property type="project" value="UniProtKB-ARBA"/>
</dbReference>
<dbReference type="InterPro" id="IPR015928">
    <property type="entry name" value="Aconitase/3IPM_dehydase_swvl"/>
</dbReference>
<evidence type="ECO:0000313" key="14">
    <source>
        <dbReference type="EMBL" id="EHP48876.1"/>
    </source>
</evidence>
<dbReference type="eggNOG" id="COG0066">
    <property type="taxonomic scope" value="Bacteria"/>
</dbReference>
<dbReference type="PRINTS" id="PR00415">
    <property type="entry name" value="ACONITASE"/>
</dbReference>
<comment type="pathway">
    <text evidence="2">Carbohydrate metabolism; tricarboxylic acid cycle; isocitrate from oxaloacetate: step 2/2.</text>
</comment>
<dbReference type="Pfam" id="PF00330">
    <property type="entry name" value="Aconitase"/>
    <property type="match status" value="2"/>
</dbReference>
<protein>
    <recommendedName>
        <fullName evidence="4">Aconitate hydratase A</fullName>
        <ecNumber evidence="3">4.2.1.3</ecNumber>
    </recommendedName>
    <alternativeName>
        <fullName evidence="11">Iron-responsive protein-like</fullName>
    </alternativeName>
    <alternativeName>
        <fullName evidence="10">RNA-binding protein</fullName>
    </alternativeName>
</protein>
<dbReference type="PANTHER" id="PTHR43822">
    <property type="entry name" value="HOMOACONITASE, MITOCHONDRIAL-RELATED"/>
    <property type="match status" value="1"/>
</dbReference>
<dbReference type="GO" id="GO:0003994">
    <property type="term" value="F:aconitate hydratase activity"/>
    <property type="evidence" value="ECO:0007669"/>
    <property type="project" value="UniProtKB-EC"/>
</dbReference>
<accession>H1DFI5</accession>
<evidence type="ECO:0000256" key="3">
    <source>
        <dbReference type="ARBA" id="ARBA00012926"/>
    </source>
</evidence>
<comment type="cofactor">
    <cofactor evidence="1">
        <name>[4Fe-4S] cluster</name>
        <dbReference type="ChEBI" id="CHEBI:49883"/>
    </cofactor>
</comment>
<dbReference type="eggNOG" id="COG0065">
    <property type="taxonomic scope" value="Bacteria"/>
</dbReference>
<gene>
    <name evidence="14" type="ORF">HMPREF9449_01021</name>
</gene>
<evidence type="ECO:0000259" key="12">
    <source>
        <dbReference type="Pfam" id="PF00330"/>
    </source>
</evidence>
<evidence type="ECO:0000256" key="10">
    <source>
        <dbReference type="ARBA" id="ARBA00031081"/>
    </source>
</evidence>
<dbReference type="GO" id="GO:0046872">
    <property type="term" value="F:metal ion binding"/>
    <property type="evidence" value="ECO:0007669"/>
    <property type="project" value="UniProtKB-KW"/>
</dbReference>
<organism evidence="14 15">
    <name type="scientific">Odoribacter laneus YIT 12061</name>
    <dbReference type="NCBI Taxonomy" id="742817"/>
    <lineage>
        <taxon>Bacteria</taxon>
        <taxon>Pseudomonadati</taxon>
        <taxon>Bacteroidota</taxon>
        <taxon>Bacteroidia</taxon>
        <taxon>Bacteroidales</taxon>
        <taxon>Odoribacteraceae</taxon>
        <taxon>Odoribacter</taxon>
    </lineage>
</organism>
<dbReference type="InterPro" id="IPR015931">
    <property type="entry name" value="Acnase/IPM_dHydase_lsu_aba_1/3"/>
</dbReference>
<comment type="caution">
    <text evidence="14">The sequence shown here is derived from an EMBL/GenBank/DDBJ whole genome shotgun (WGS) entry which is preliminary data.</text>
</comment>
<keyword evidence="15" id="KW-1185">Reference proteome</keyword>
<evidence type="ECO:0000256" key="8">
    <source>
        <dbReference type="ARBA" id="ARBA00023239"/>
    </source>
</evidence>
<dbReference type="InterPro" id="IPR001030">
    <property type="entry name" value="Acoase/IPM_deHydtase_lsu_aba"/>
</dbReference>
<dbReference type="Gene3D" id="3.20.19.10">
    <property type="entry name" value="Aconitase, domain 4"/>
    <property type="match status" value="1"/>
</dbReference>
<feature type="domain" description="Aconitase/3-isopropylmalate dehydratase large subunit alpha/beta/alpha" evidence="12">
    <location>
        <begin position="278"/>
        <end position="402"/>
    </location>
</feature>
<dbReference type="PATRIC" id="fig|742817.3.peg.1081"/>
<evidence type="ECO:0000256" key="2">
    <source>
        <dbReference type="ARBA" id="ARBA00004717"/>
    </source>
</evidence>
<evidence type="ECO:0000256" key="1">
    <source>
        <dbReference type="ARBA" id="ARBA00001966"/>
    </source>
</evidence>
<dbReference type="HOGENOM" id="CLU_006714_3_4_10"/>
<reference evidence="14 15" key="1">
    <citation type="submission" date="2012-01" db="EMBL/GenBank/DDBJ databases">
        <title>The Genome Sequence of Odoribacter laneus YIT 12061.</title>
        <authorList>
            <consortium name="The Broad Institute Genome Sequencing Platform"/>
            <person name="Earl A."/>
            <person name="Ward D."/>
            <person name="Feldgarden M."/>
            <person name="Gevers D."/>
            <person name="Morotomi M."/>
            <person name="Young S.K."/>
            <person name="Zeng Q."/>
            <person name="Gargeya S."/>
            <person name="Fitzgerald M."/>
            <person name="Haas B."/>
            <person name="Abouelleil A."/>
            <person name="Alvarado L."/>
            <person name="Arachchi H.M."/>
            <person name="Berlin A."/>
            <person name="Chapman S.B."/>
            <person name="Gearin G."/>
            <person name="Goldberg J."/>
            <person name="Griggs A."/>
            <person name="Gujja S."/>
            <person name="Hansen M."/>
            <person name="Heiman D."/>
            <person name="Howarth C."/>
            <person name="Larimer J."/>
            <person name="Lui A."/>
            <person name="MacDonald P.J.P."/>
            <person name="McCowen C."/>
            <person name="Montmayeur A."/>
            <person name="Murphy C."/>
            <person name="Neiman D."/>
            <person name="Pearson M."/>
            <person name="Priest M."/>
            <person name="Roberts A."/>
            <person name="Saif S."/>
            <person name="Shea T."/>
            <person name="Sisk P."/>
            <person name="Stolte C."/>
            <person name="Sykes S."/>
            <person name="Wortman J."/>
            <person name="Nusbaum C."/>
            <person name="Birren B."/>
        </authorList>
    </citation>
    <scope>NUCLEOTIDE SEQUENCE [LARGE SCALE GENOMIC DNA]</scope>
    <source>
        <strain evidence="14 15">YIT 12061</strain>
    </source>
</reference>
<dbReference type="InterPro" id="IPR000573">
    <property type="entry name" value="AconitaseA/IPMdHydase_ssu_swvl"/>
</dbReference>
<evidence type="ECO:0000259" key="13">
    <source>
        <dbReference type="Pfam" id="PF00694"/>
    </source>
</evidence>
<dbReference type="PANTHER" id="PTHR43822:SF2">
    <property type="entry name" value="HOMOACONITASE, MITOCHONDRIAL"/>
    <property type="match status" value="1"/>
</dbReference>
<dbReference type="GeneID" id="98068612"/>